<dbReference type="GO" id="GO:0000151">
    <property type="term" value="C:ubiquitin ligase complex"/>
    <property type="evidence" value="ECO:0007669"/>
    <property type="project" value="TreeGrafter"/>
</dbReference>
<accession>A0A2T9Z8K8</accession>
<reference evidence="3 4" key="1">
    <citation type="journal article" date="2018" name="MBio">
        <title>Comparative Genomics Reveals the Core Gene Toolbox for the Fungus-Insect Symbiosis.</title>
        <authorList>
            <person name="Wang Y."/>
            <person name="Stata M."/>
            <person name="Wang W."/>
            <person name="Stajich J.E."/>
            <person name="White M.M."/>
            <person name="Moncalvo J.M."/>
        </authorList>
    </citation>
    <scope>NUCLEOTIDE SEQUENCE [LARGE SCALE GENOMIC DNA]</scope>
    <source>
        <strain evidence="3 4">SC-DP-2</strain>
    </source>
</reference>
<protein>
    <recommendedName>
        <fullName evidence="1">Defective in cullin neddylation protein</fullName>
    </recommendedName>
</protein>
<comment type="caution">
    <text evidence="3">The sequence shown here is derived from an EMBL/GenBank/DDBJ whole genome shotgun (WGS) entry which is preliminary data.</text>
</comment>
<dbReference type="PANTHER" id="PTHR12281">
    <property type="entry name" value="RP42 RELATED"/>
    <property type="match status" value="1"/>
</dbReference>
<dbReference type="Proteomes" id="UP000245609">
    <property type="component" value="Unassembled WGS sequence"/>
</dbReference>
<dbReference type="PROSITE" id="PS51229">
    <property type="entry name" value="DCUN1"/>
    <property type="match status" value="1"/>
</dbReference>
<sequence>MLPISMFEKYKDKDENYISPSGFEALASDLGLNMNEVDPLLLAWHFRCANMGFITSEEWTSTTKDFEELDNTVFEKIIQNEKSSLKEKSQLKLFYRYSGEFVVGCIPTKY</sequence>
<evidence type="ECO:0000313" key="3">
    <source>
        <dbReference type="EMBL" id="PVV00882.1"/>
    </source>
</evidence>
<dbReference type="InterPro" id="IPR005176">
    <property type="entry name" value="PONY_dom"/>
</dbReference>
<organism evidence="3 4">
    <name type="scientific">Smittium megazygosporum</name>
    <dbReference type="NCBI Taxonomy" id="133381"/>
    <lineage>
        <taxon>Eukaryota</taxon>
        <taxon>Fungi</taxon>
        <taxon>Fungi incertae sedis</taxon>
        <taxon>Zoopagomycota</taxon>
        <taxon>Kickxellomycotina</taxon>
        <taxon>Harpellomycetes</taxon>
        <taxon>Harpellales</taxon>
        <taxon>Legeriomycetaceae</taxon>
        <taxon>Smittium</taxon>
    </lineage>
</organism>
<evidence type="ECO:0000313" key="4">
    <source>
        <dbReference type="Proteomes" id="UP000245609"/>
    </source>
</evidence>
<keyword evidence="4" id="KW-1185">Reference proteome</keyword>
<dbReference type="GO" id="GO:0031624">
    <property type="term" value="F:ubiquitin conjugating enzyme binding"/>
    <property type="evidence" value="ECO:0007669"/>
    <property type="project" value="TreeGrafter"/>
</dbReference>
<dbReference type="GO" id="GO:0045116">
    <property type="term" value="P:protein neddylation"/>
    <property type="evidence" value="ECO:0007669"/>
    <property type="project" value="TreeGrafter"/>
</dbReference>
<dbReference type="GO" id="GO:0032182">
    <property type="term" value="F:ubiquitin-like protein binding"/>
    <property type="evidence" value="ECO:0007669"/>
    <property type="project" value="TreeGrafter"/>
</dbReference>
<dbReference type="Gene3D" id="1.10.238.10">
    <property type="entry name" value="EF-hand"/>
    <property type="match status" value="1"/>
</dbReference>
<dbReference type="GO" id="GO:0097602">
    <property type="term" value="F:cullin family protein binding"/>
    <property type="evidence" value="ECO:0007669"/>
    <property type="project" value="TreeGrafter"/>
</dbReference>
<proteinExistence type="predicted"/>
<dbReference type="OrthoDB" id="27198at2759"/>
<feature type="domain" description="DCUN1" evidence="2">
    <location>
        <begin position="1"/>
        <end position="110"/>
    </location>
</feature>
<dbReference type="InterPro" id="IPR014764">
    <property type="entry name" value="DCN-prot"/>
</dbReference>
<dbReference type="STRING" id="133381.A0A2T9Z8K8"/>
<comment type="function">
    <text evidence="1">Neddylation of cullins play an essential role in the regulation of SCF-type complexes activity.</text>
</comment>
<dbReference type="AlphaFoldDB" id="A0A2T9Z8K8"/>
<evidence type="ECO:0000259" key="2">
    <source>
        <dbReference type="PROSITE" id="PS51229"/>
    </source>
</evidence>
<dbReference type="EMBL" id="MBFS01001548">
    <property type="protein sequence ID" value="PVV00882.1"/>
    <property type="molecule type" value="Genomic_DNA"/>
</dbReference>
<gene>
    <name evidence="3" type="ORF">BB560_004720</name>
</gene>
<evidence type="ECO:0000256" key="1">
    <source>
        <dbReference type="RuleBase" id="RU410713"/>
    </source>
</evidence>
<name>A0A2T9Z8K8_9FUNG</name>